<name>A0A6N4TF37_9BACT</name>
<evidence type="ECO:0000313" key="1">
    <source>
        <dbReference type="EMBL" id="BBJ29094.1"/>
    </source>
</evidence>
<dbReference type="EMBL" id="AP019553">
    <property type="protein sequence ID" value="BBJ29094.1"/>
    <property type="molecule type" value="Genomic_DNA"/>
</dbReference>
<protein>
    <submittedName>
        <fullName evidence="1">Uncharacterized protein</fullName>
    </submittedName>
</protein>
<proteinExistence type="predicted"/>
<keyword evidence="2" id="KW-1185">Reference proteome</keyword>
<sequence length="91" mass="10825">MASTLFCVYGINKPALFTFLFLNKNKRLLLMRERIINRSPKVQIFDRFKFNSSYLKGGDEYVLGYVVDGRLLVLRSIEYKDWIYDFSKNIL</sequence>
<keyword evidence="1" id="KW-0614">Plasmid</keyword>
<reference evidence="2" key="1">
    <citation type="submission" date="2019-04" db="EMBL/GenBank/DDBJ databases">
        <title>NAS-01 Genome Sequencing.</title>
        <authorList>
            <person name="Kato S."/>
            <person name="Itoh T."/>
            <person name="Ohkuma M."/>
        </authorList>
    </citation>
    <scope>NUCLEOTIDE SEQUENCE [LARGE SCALE GENOMIC DNA]</scope>
    <source>
        <strain evidence="2">NAS-01</strain>
        <plasmid evidence="2">pATS2</plasmid>
    </source>
</reference>
<geneLocation type="plasmid" evidence="1 2">
    <name>pATS2</name>
</geneLocation>
<dbReference type="AlphaFoldDB" id="A0A6N4TF37"/>
<dbReference type="Proteomes" id="UP000463916">
    <property type="component" value="Plasmid pATS2"/>
</dbReference>
<evidence type="ECO:0000313" key="2">
    <source>
        <dbReference type="Proteomes" id="UP000463916"/>
    </source>
</evidence>
<gene>
    <name evidence="1" type="ORF">ATHSA_p20004</name>
</gene>
<organism evidence="1 2">
    <name type="scientific">Athalassotoga saccharophila</name>
    <dbReference type="NCBI Taxonomy" id="1441386"/>
    <lineage>
        <taxon>Bacteria</taxon>
        <taxon>Thermotogati</taxon>
        <taxon>Thermotogota</taxon>
        <taxon>Thermotogae</taxon>
        <taxon>Mesoaciditogales</taxon>
        <taxon>Mesoaciditogaceae</taxon>
        <taxon>Athalassotoga</taxon>
    </lineage>
</organism>
<dbReference type="KEGG" id="asac:ATHSA_p20004"/>
<accession>A0A6N4TF37</accession>